<keyword evidence="5" id="KW-1133">Transmembrane helix</keyword>
<dbReference type="GO" id="GO:0006508">
    <property type="term" value="P:proteolysis"/>
    <property type="evidence" value="ECO:0007669"/>
    <property type="project" value="UniProtKB-KW"/>
</dbReference>
<name>A0A9X3TZ06_9PROT</name>
<dbReference type="GO" id="GO:0008236">
    <property type="term" value="F:serine-type peptidase activity"/>
    <property type="evidence" value="ECO:0007669"/>
    <property type="project" value="UniProtKB-KW"/>
</dbReference>
<dbReference type="Gene3D" id="3.90.226.10">
    <property type="entry name" value="2-enoyl-CoA Hydratase, Chain A, domain 1"/>
    <property type="match status" value="1"/>
</dbReference>
<reference evidence="7" key="1">
    <citation type="submission" date="2022-08" db="EMBL/GenBank/DDBJ databases">
        <authorList>
            <person name="Vandamme P."/>
            <person name="Hettiarachchi A."/>
            <person name="Peeters C."/>
            <person name="Cnockaert M."/>
            <person name="Carlier A."/>
        </authorList>
    </citation>
    <scope>NUCLEOTIDE SEQUENCE</scope>
    <source>
        <strain evidence="7">LMG 31809</strain>
    </source>
</reference>
<evidence type="ECO:0000256" key="1">
    <source>
        <dbReference type="ARBA" id="ARBA00008683"/>
    </source>
</evidence>
<keyword evidence="3" id="KW-0378">Hydrolase</keyword>
<evidence type="ECO:0000256" key="5">
    <source>
        <dbReference type="SAM" id="Phobius"/>
    </source>
</evidence>
<feature type="transmembrane region" description="Helical" evidence="5">
    <location>
        <begin position="20"/>
        <end position="37"/>
    </location>
</feature>
<dbReference type="RefSeq" id="WP_274944292.1">
    <property type="nucleotide sequence ID" value="NZ_JANWOI010000004.1"/>
</dbReference>
<keyword evidence="5" id="KW-0812">Transmembrane</keyword>
<feature type="domain" description="Peptidase S49" evidence="6">
    <location>
        <begin position="103"/>
        <end position="253"/>
    </location>
</feature>
<keyword evidence="4" id="KW-0720">Serine protease</keyword>
<dbReference type="Pfam" id="PF01343">
    <property type="entry name" value="Peptidase_S49"/>
    <property type="match status" value="1"/>
</dbReference>
<dbReference type="EMBL" id="JANWOI010000004">
    <property type="protein sequence ID" value="MDA5194586.1"/>
    <property type="molecule type" value="Genomic_DNA"/>
</dbReference>
<dbReference type="InterPro" id="IPR004635">
    <property type="entry name" value="Pept_S49_SppA"/>
</dbReference>
<evidence type="ECO:0000313" key="7">
    <source>
        <dbReference type="EMBL" id="MDA5194586.1"/>
    </source>
</evidence>
<dbReference type="InterPro" id="IPR029045">
    <property type="entry name" value="ClpP/crotonase-like_dom_sf"/>
</dbReference>
<dbReference type="InterPro" id="IPR002142">
    <property type="entry name" value="Peptidase_S49"/>
</dbReference>
<dbReference type="SUPFAM" id="SSF52096">
    <property type="entry name" value="ClpP/crotonase"/>
    <property type="match status" value="1"/>
</dbReference>
<reference evidence="7" key="2">
    <citation type="journal article" date="2023" name="Syst. Appl. Microbiol.">
        <title>Govania unica gen. nov., sp. nov., a rare biosphere bacterium that represents a novel family in the class Alphaproteobacteria.</title>
        <authorList>
            <person name="Vandamme P."/>
            <person name="Peeters C."/>
            <person name="Hettiarachchi A."/>
            <person name="Cnockaert M."/>
            <person name="Carlier A."/>
        </authorList>
    </citation>
    <scope>NUCLEOTIDE SEQUENCE</scope>
    <source>
        <strain evidence="7">LMG 31809</strain>
    </source>
</reference>
<evidence type="ECO:0000313" key="8">
    <source>
        <dbReference type="Proteomes" id="UP001141619"/>
    </source>
</evidence>
<sequence length="301" mass="32810">MSTDLDALIDRRRLKKKVRFWRILAVLALAALVIFWMNRTGFNVTPYVARISIDGIIAEDSKLEETLKNVAEDTNAKALIVRINSPGGTTAGSEALFHAIRRVADKKPVVATMGTLAASGGYVTAIAADRIYARETTLTGSIGVIFEYAQFGKLFEKIGVDMESIKSAPLKGEPSMTKPLTPEGRQAIESLINDSYDWFVGLVATRRQMTPEEAKSLADGRVFTGRQAVKNKLVDAIGGELEARAWLASDKKISADLPAVDVDSSAQDRLLQEFISQSIGKVLSSERLTLDGLSSVWHPRG</sequence>
<evidence type="ECO:0000256" key="4">
    <source>
        <dbReference type="ARBA" id="ARBA00022825"/>
    </source>
</evidence>
<dbReference type="NCBIfam" id="TIGR00706">
    <property type="entry name" value="SppA_dom"/>
    <property type="match status" value="1"/>
</dbReference>
<gene>
    <name evidence="7" type="primary">sppA</name>
    <name evidence="7" type="ORF">NYP16_11555</name>
</gene>
<organism evidence="7 8">
    <name type="scientific">Govanella unica</name>
    <dbReference type="NCBI Taxonomy" id="2975056"/>
    <lineage>
        <taxon>Bacteria</taxon>
        <taxon>Pseudomonadati</taxon>
        <taxon>Pseudomonadota</taxon>
        <taxon>Alphaproteobacteria</taxon>
        <taxon>Emcibacterales</taxon>
        <taxon>Govanellaceae</taxon>
        <taxon>Govanella</taxon>
    </lineage>
</organism>
<evidence type="ECO:0000256" key="2">
    <source>
        <dbReference type="ARBA" id="ARBA00022670"/>
    </source>
</evidence>
<keyword evidence="5" id="KW-0472">Membrane</keyword>
<dbReference type="Proteomes" id="UP001141619">
    <property type="component" value="Unassembled WGS sequence"/>
</dbReference>
<proteinExistence type="inferred from homology"/>
<dbReference type="InterPro" id="IPR047272">
    <property type="entry name" value="S49_SppA_C"/>
</dbReference>
<dbReference type="AlphaFoldDB" id="A0A9X3TZ06"/>
<keyword evidence="8" id="KW-1185">Reference proteome</keyword>
<keyword evidence="2" id="KW-0645">Protease</keyword>
<comment type="similarity">
    <text evidence="1">Belongs to the peptidase S49 family.</text>
</comment>
<dbReference type="PANTHER" id="PTHR42987:SF6">
    <property type="entry name" value="PROTEINASE IV"/>
    <property type="match status" value="1"/>
</dbReference>
<dbReference type="CDD" id="cd07023">
    <property type="entry name" value="S49_Sppa_N_C"/>
    <property type="match status" value="1"/>
</dbReference>
<evidence type="ECO:0000259" key="6">
    <source>
        <dbReference type="Pfam" id="PF01343"/>
    </source>
</evidence>
<evidence type="ECO:0000256" key="3">
    <source>
        <dbReference type="ARBA" id="ARBA00022801"/>
    </source>
</evidence>
<comment type="caution">
    <text evidence="7">The sequence shown here is derived from an EMBL/GenBank/DDBJ whole genome shotgun (WGS) entry which is preliminary data.</text>
</comment>
<protein>
    <submittedName>
        <fullName evidence="7">Signal peptide peptidase SppA</fullName>
    </submittedName>
</protein>
<accession>A0A9X3TZ06</accession>
<dbReference type="PANTHER" id="PTHR42987">
    <property type="entry name" value="PEPTIDASE S49"/>
    <property type="match status" value="1"/>
</dbReference>